<gene>
    <name evidence="1" type="ORF">K239x_08440</name>
</gene>
<dbReference type="Proteomes" id="UP000319817">
    <property type="component" value="Chromosome"/>
</dbReference>
<name>A0A517NP48_9BACT</name>
<reference evidence="1 2" key="1">
    <citation type="submission" date="2019-02" db="EMBL/GenBank/DDBJ databases">
        <title>Deep-cultivation of Planctomycetes and their phenomic and genomic characterization uncovers novel biology.</title>
        <authorList>
            <person name="Wiegand S."/>
            <person name="Jogler M."/>
            <person name="Boedeker C."/>
            <person name="Pinto D."/>
            <person name="Vollmers J."/>
            <person name="Rivas-Marin E."/>
            <person name="Kohn T."/>
            <person name="Peeters S.H."/>
            <person name="Heuer A."/>
            <person name="Rast P."/>
            <person name="Oberbeckmann S."/>
            <person name="Bunk B."/>
            <person name="Jeske O."/>
            <person name="Meyerdierks A."/>
            <person name="Storesund J.E."/>
            <person name="Kallscheuer N."/>
            <person name="Luecker S."/>
            <person name="Lage O.M."/>
            <person name="Pohl T."/>
            <person name="Merkel B.J."/>
            <person name="Hornburger P."/>
            <person name="Mueller R.-W."/>
            <person name="Bruemmer F."/>
            <person name="Labrenz M."/>
            <person name="Spormann A.M."/>
            <person name="Op den Camp H."/>
            <person name="Overmann J."/>
            <person name="Amann R."/>
            <person name="Jetten M.S.M."/>
            <person name="Mascher T."/>
            <person name="Medema M.H."/>
            <person name="Devos D.P."/>
            <person name="Kaster A.-K."/>
            <person name="Ovreas L."/>
            <person name="Rohde M."/>
            <person name="Galperin M.Y."/>
            <person name="Jogler C."/>
        </authorList>
    </citation>
    <scope>NUCLEOTIDE SEQUENCE [LARGE SCALE GENOMIC DNA]</scope>
    <source>
        <strain evidence="1 2">K23_9</strain>
    </source>
</reference>
<sequence length="50" mass="5308">MALDSTLLTPGAEGCENAAKRQFGIESVRQKRVKLVTIVKPQNGLPVADG</sequence>
<dbReference type="AlphaFoldDB" id="A0A517NP48"/>
<keyword evidence="2" id="KW-1185">Reference proteome</keyword>
<organism evidence="1 2">
    <name type="scientific">Stieleria marina</name>
    <dbReference type="NCBI Taxonomy" id="1930275"/>
    <lineage>
        <taxon>Bacteria</taxon>
        <taxon>Pseudomonadati</taxon>
        <taxon>Planctomycetota</taxon>
        <taxon>Planctomycetia</taxon>
        <taxon>Pirellulales</taxon>
        <taxon>Pirellulaceae</taxon>
        <taxon>Stieleria</taxon>
    </lineage>
</organism>
<evidence type="ECO:0000313" key="1">
    <source>
        <dbReference type="EMBL" id="QDT08901.1"/>
    </source>
</evidence>
<dbReference type="EMBL" id="CP036526">
    <property type="protein sequence ID" value="QDT08901.1"/>
    <property type="molecule type" value="Genomic_DNA"/>
</dbReference>
<evidence type="ECO:0000313" key="2">
    <source>
        <dbReference type="Proteomes" id="UP000319817"/>
    </source>
</evidence>
<proteinExistence type="predicted"/>
<accession>A0A517NP48</accession>
<protein>
    <submittedName>
        <fullName evidence="1">Uncharacterized protein</fullName>
    </submittedName>
</protein>